<evidence type="ECO:0000313" key="2">
    <source>
        <dbReference type="EMBL" id="WHQ68729.1"/>
    </source>
</evidence>
<dbReference type="RefSeq" id="WP_432807176.1">
    <property type="nucleotide sequence ID" value="NZ_CP073633.1"/>
</dbReference>
<reference evidence="2" key="1">
    <citation type="journal article" date="2022" name="Biotechnol. Bioprocess Eng.">
        <title>Pan-genome Analysis Reveals Comparative Genomic Features of Central Metabolic Pathways in Methylorubrum extorquens.</title>
        <authorList>
            <person name="Lee G.M."/>
            <person name="Scott-Nevros Z.K."/>
            <person name="Lee S.-M."/>
            <person name="Kim D."/>
        </authorList>
    </citation>
    <scope>NUCLEOTIDE SEQUENCE</scope>
    <source>
        <strain evidence="2">ATCC 55366</strain>
    </source>
</reference>
<feature type="domain" description="Thaumarchaeal output" evidence="1">
    <location>
        <begin position="8"/>
        <end position="76"/>
    </location>
</feature>
<accession>A0AAX3WFL7</accession>
<evidence type="ECO:0000259" key="1">
    <source>
        <dbReference type="Pfam" id="PF18551"/>
    </source>
</evidence>
<dbReference type="AlphaFoldDB" id="A0AAX3WFL7"/>
<dbReference type="InterPro" id="IPR040572">
    <property type="entry name" value="TackOD1"/>
</dbReference>
<sequence length="82" mass="8780">MNIDSGQSSCPLCGAEHLEITPVLHHMICAYIGPQYDFAESPAGYTCPKCRRSIVSDDMACEIVGVSARCTACGKEMIVSPL</sequence>
<dbReference type="Pfam" id="PF18551">
    <property type="entry name" value="TackOD1"/>
    <property type="match status" value="1"/>
</dbReference>
<dbReference type="EMBL" id="CP073633">
    <property type="protein sequence ID" value="WHQ68729.1"/>
    <property type="molecule type" value="Genomic_DNA"/>
</dbReference>
<protein>
    <recommendedName>
        <fullName evidence="1">Thaumarchaeal output domain-containing protein</fullName>
    </recommendedName>
</protein>
<name>A0AAX3WFL7_METEX</name>
<gene>
    <name evidence="2" type="ORF">KEC54_20525</name>
</gene>
<organism evidence="2 3">
    <name type="scientific">Methylorubrum extorquens</name>
    <name type="common">Methylobacterium dichloromethanicum</name>
    <name type="synonym">Methylobacterium extorquens</name>
    <dbReference type="NCBI Taxonomy" id="408"/>
    <lineage>
        <taxon>Bacteria</taxon>
        <taxon>Pseudomonadati</taxon>
        <taxon>Pseudomonadota</taxon>
        <taxon>Alphaproteobacteria</taxon>
        <taxon>Hyphomicrobiales</taxon>
        <taxon>Methylobacteriaceae</taxon>
        <taxon>Methylorubrum</taxon>
    </lineage>
</organism>
<dbReference type="Proteomes" id="UP001223720">
    <property type="component" value="Chromosome"/>
</dbReference>
<proteinExistence type="predicted"/>
<evidence type="ECO:0000313" key="3">
    <source>
        <dbReference type="Proteomes" id="UP001223720"/>
    </source>
</evidence>